<reference evidence="7 8" key="1">
    <citation type="submission" date="2016-10" db="EMBL/GenBank/DDBJ databases">
        <title>Description of Gloeomargarita lithophora gen. nov., sp. nov., a thylakoid-bearing basal-branching cyanobacterium with intracellular carbonates, and proposal for Gloeomargaritales ord. nov.</title>
        <authorList>
            <person name="Moreira D."/>
            <person name="Tavera R."/>
            <person name="Benzerara K."/>
            <person name="Skouri-Panet F."/>
            <person name="Couradeau E."/>
            <person name="Gerard E."/>
            <person name="Loussert C."/>
            <person name="Novelo E."/>
            <person name="Zivanovic Y."/>
            <person name="Lopez-Garcia P."/>
        </authorList>
    </citation>
    <scope>NUCLEOTIDE SEQUENCE [LARGE SCALE GENOMIC DNA]</scope>
    <source>
        <strain evidence="7 8">D10</strain>
    </source>
</reference>
<feature type="transmembrane region" description="Helical" evidence="5">
    <location>
        <begin position="85"/>
        <end position="103"/>
    </location>
</feature>
<accession>A0A1J0AD49</accession>
<dbReference type="GO" id="GO:0016020">
    <property type="term" value="C:membrane"/>
    <property type="evidence" value="ECO:0007669"/>
    <property type="project" value="UniProtKB-SubCell"/>
</dbReference>
<feature type="domain" description="Peptidase S54 rhomboid" evidence="6">
    <location>
        <begin position="44"/>
        <end position="194"/>
    </location>
</feature>
<dbReference type="GO" id="GO:0004252">
    <property type="term" value="F:serine-type endopeptidase activity"/>
    <property type="evidence" value="ECO:0007669"/>
    <property type="project" value="InterPro"/>
</dbReference>
<dbReference type="InterPro" id="IPR035952">
    <property type="entry name" value="Rhomboid-like_sf"/>
</dbReference>
<keyword evidence="2 5" id="KW-0812">Transmembrane</keyword>
<feature type="transmembrane region" description="Helical" evidence="5">
    <location>
        <begin position="54"/>
        <end position="73"/>
    </location>
</feature>
<protein>
    <submittedName>
        <fullName evidence="7">Rhomboid family protein</fullName>
    </submittedName>
</protein>
<evidence type="ECO:0000256" key="3">
    <source>
        <dbReference type="ARBA" id="ARBA00022989"/>
    </source>
</evidence>
<feature type="transmembrane region" description="Helical" evidence="5">
    <location>
        <begin position="109"/>
        <end position="127"/>
    </location>
</feature>
<name>A0A1J0AD49_9CYAN</name>
<evidence type="ECO:0000256" key="1">
    <source>
        <dbReference type="ARBA" id="ARBA00004141"/>
    </source>
</evidence>
<keyword evidence="4 5" id="KW-0472">Membrane</keyword>
<evidence type="ECO:0000313" key="8">
    <source>
        <dbReference type="Proteomes" id="UP000180235"/>
    </source>
</evidence>
<evidence type="ECO:0000256" key="5">
    <source>
        <dbReference type="SAM" id="Phobius"/>
    </source>
</evidence>
<gene>
    <name evidence="7" type="ORF">GlitD10_1538</name>
</gene>
<keyword evidence="8" id="KW-1185">Reference proteome</keyword>
<dbReference type="STRING" id="1188229.GlitD10_1538"/>
<comment type="subcellular location">
    <subcellularLocation>
        <location evidence="1">Membrane</location>
        <topology evidence="1">Multi-pass membrane protein</topology>
    </subcellularLocation>
</comment>
<sequence>MTYTLIAVCVVVFFAQVSLDAPQLKLFIQTWAVVPQELFNNFADEMITLVSSQFLHGSLLHLAGNMWFLWLFGNNLEDILGRGPFLFFYLLCGVVAAFVQAVVTPGSAIPLIGASGAIAGIMGGYILRFPQARIHTLLILVIFVTVIRIPAVVYLGFWIALETLRAAAVNPGLPGIAYLAHVAGFVAGVIVLPVLPERRD</sequence>
<feature type="transmembrane region" description="Helical" evidence="5">
    <location>
        <begin position="173"/>
        <end position="195"/>
    </location>
</feature>
<feature type="transmembrane region" description="Helical" evidence="5">
    <location>
        <begin position="139"/>
        <end position="161"/>
    </location>
</feature>
<dbReference type="Pfam" id="PF01694">
    <property type="entry name" value="Rhomboid"/>
    <property type="match status" value="1"/>
</dbReference>
<evidence type="ECO:0000313" key="7">
    <source>
        <dbReference type="EMBL" id="APB33861.1"/>
    </source>
</evidence>
<organism evidence="7 8">
    <name type="scientific">Gloeomargarita lithophora Alchichica-D10</name>
    <dbReference type="NCBI Taxonomy" id="1188229"/>
    <lineage>
        <taxon>Bacteria</taxon>
        <taxon>Bacillati</taxon>
        <taxon>Cyanobacteriota</taxon>
        <taxon>Cyanophyceae</taxon>
        <taxon>Gloeomargaritales</taxon>
        <taxon>Gloeomargaritaceae</taxon>
        <taxon>Gloeomargarita</taxon>
    </lineage>
</organism>
<proteinExistence type="predicted"/>
<dbReference type="SUPFAM" id="SSF144091">
    <property type="entry name" value="Rhomboid-like"/>
    <property type="match status" value="1"/>
</dbReference>
<evidence type="ECO:0000256" key="4">
    <source>
        <dbReference type="ARBA" id="ARBA00023136"/>
    </source>
</evidence>
<dbReference type="EMBL" id="CP017675">
    <property type="protein sequence ID" value="APB33861.1"/>
    <property type="molecule type" value="Genomic_DNA"/>
</dbReference>
<dbReference type="InterPro" id="IPR050925">
    <property type="entry name" value="Rhomboid_protease_S54"/>
</dbReference>
<evidence type="ECO:0000259" key="6">
    <source>
        <dbReference type="Pfam" id="PF01694"/>
    </source>
</evidence>
<keyword evidence="3 5" id="KW-1133">Transmembrane helix</keyword>
<dbReference type="InterPro" id="IPR022764">
    <property type="entry name" value="Peptidase_S54_rhomboid_dom"/>
</dbReference>
<dbReference type="KEGG" id="glt:GlitD10_1538"/>
<dbReference type="PANTHER" id="PTHR43731">
    <property type="entry name" value="RHOMBOID PROTEASE"/>
    <property type="match status" value="1"/>
</dbReference>
<evidence type="ECO:0000256" key="2">
    <source>
        <dbReference type="ARBA" id="ARBA00022692"/>
    </source>
</evidence>
<dbReference type="AlphaFoldDB" id="A0A1J0AD49"/>
<dbReference type="Proteomes" id="UP000180235">
    <property type="component" value="Chromosome"/>
</dbReference>
<dbReference type="Gene3D" id="1.20.1540.10">
    <property type="entry name" value="Rhomboid-like"/>
    <property type="match status" value="1"/>
</dbReference>
<dbReference type="PANTHER" id="PTHR43731:SF26">
    <property type="entry name" value="RHOMBOID-LIKE PROTEIN 10, CHLOROPLASTIC"/>
    <property type="match status" value="1"/>
</dbReference>